<evidence type="ECO:0000259" key="7">
    <source>
        <dbReference type="PROSITE" id="PS50157"/>
    </source>
</evidence>
<dbReference type="SUPFAM" id="SSF57667">
    <property type="entry name" value="beta-beta-alpha zinc fingers"/>
    <property type="match status" value="5"/>
</dbReference>
<dbReference type="InterPro" id="IPR012934">
    <property type="entry name" value="Znf_AD"/>
</dbReference>
<protein>
    <submittedName>
        <fullName evidence="10">Zinc finger protein 345-like</fullName>
    </submittedName>
</protein>
<dbReference type="PROSITE" id="PS50157">
    <property type="entry name" value="ZINC_FINGER_C2H2_2"/>
    <property type="match status" value="8"/>
</dbReference>
<feature type="domain" description="C2H2-type" evidence="7">
    <location>
        <begin position="528"/>
        <end position="555"/>
    </location>
</feature>
<dbReference type="OrthoDB" id="8823111at2759"/>
<evidence type="ECO:0000256" key="3">
    <source>
        <dbReference type="ARBA" id="ARBA00022771"/>
    </source>
</evidence>
<feature type="binding site" evidence="6">
    <location>
        <position position="10"/>
    </location>
    <ligand>
        <name>Zn(2+)</name>
        <dbReference type="ChEBI" id="CHEBI:29105"/>
    </ligand>
</feature>
<keyword evidence="2" id="KW-0677">Repeat</keyword>
<dbReference type="SMART" id="SM00868">
    <property type="entry name" value="zf-AD"/>
    <property type="match status" value="1"/>
</dbReference>
<evidence type="ECO:0000313" key="10">
    <source>
        <dbReference type="RefSeq" id="XP_026744449.1"/>
    </source>
</evidence>
<evidence type="ECO:0000256" key="5">
    <source>
        <dbReference type="PROSITE-ProRule" id="PRU00042"/>
    </source>
</evidence>
<feature type="domain" description="C2H2-type" evidence="7">
    <location>
        <begin position="451"/>
        <end position="478"/>
    </location>
</feature>
<evidence type="ECO:0000313" key="9">
    <source>
        <dbReference type="Proteomes" id="UP000322000"/>
    </source>
</evidence>
<dbReference type="FunFam" id="3.30.160.60:FF:000446">
    <property type="entry name" value="Zinc finger protein"/>
    <property type="match status" value="1"/>
</dbReference>
<feature type="domain" description="ZAD" evidence="8">
    <location>
        <begin position="5"/>
        <end position="75"/>
    </location>
</feature>
<keyword evidence="1 6" id="KW-0479">Metal-binding</keyword>
<dbReference type="Pfam" id="PF13894">
    <property type="entry name" value="zf-C2H2_4"/>
    <property type="match status" value="1"/>
</dbReference>
<proteinExistence type="predicted"/>
<evidence type="ECO:0000259" key="8">
    <source>
        <dbReference type="PROSITE" id="PS51915"/>
    </source>
</evidence>
<dbReference type="GO" id="GO:0005634">
    <property type="term" value="C:nucleus"/>
    <property type="evidence" value="ECO:0007669"/>
    <property type="project" value="InterPro"/>
</dbReference>
<feature type="domain" description="C2H2-type" evidence="7">
    <location>
        <begin position="358"/>
        <end position="386"/>
    </location>
</feature>
<keyword evidence="3 5" id="KW-0863">Zinc-finger</keyword>
<dbReference type="InterPro" id="IPR036236">
    <property type="entry name" value="Znf_C2H2_sf"/>
</dbReference>
<dbReference type="PROSITE" id="PS51915">
    <property type="entry name" value="ZAD"/>
    <property type="match status" value="1"/>
</dbReference>
<evidence type="ECO:0000256" key="1">
    <source>
        <dbReference type="ARBA" id="ARBA00022723"/>
    </source>
</evidence>
<sequence length="659" mass="76284">MDELKYCRVCLVMGAKMFSLNTNSSDSIGVTYSHLAQIPLIDKNQHVCYECASLLHKYQNFKSKCLRAHNILCSIKVDKKQLTKQAIQNIDKRLNKLESTLKLSPVSLSYIESEIDKNTNSGINDIKLKEDKENRQVEINIKVEEHNDIHLDEKCDYKGPPDDIQEDGFMPSSEDELPKIKAPKTKRKHKANSEPKIKKKKFKTIIKSEDDLSDNEPLSKSVSKTFDKQKTLKKKSGLNIAYFDDYATVVFLTPEDARKEVLLRKESSNYKKSPFKCDFCYRGYEAKAAFENHMKKHSVEYGDYECDLCHLRFPQQIYLCKHRLSCHKRKFSCKLCPYVCYCTYQAKTHVSLHKGKKYPCKDCSEIFSMPNSLLMHKRMKHLKESVRESVCEHCGSTFGTPRGLFLHNMKVHRQDKNDKLGPECEDCGVHFSSEVAWKRHLVLSTKHKVSNGCKFCGETFSNIDDLKGHMRVHSRKHINRSDNIKLPATCSMCDKWLSNRVEYKTHVTSEHPQTDEAKKLTADDQTPFVCEVCGQMFKQQCFLRYHQRKHSGERPYACAACGKRFQLAGALAVHRAVHARRQHHCHLCGRGFSFKSALNKHIKVHLGIRPHKCAICDKGFIHMCDLKLHIKYVHDKVPWPKKKSKRNISEEQAPFLEYN</sequence>
<dbReference type="Gene3D" id="3.30.160.60">
    <property type="entry name" value="Classic Zinc Finger"/>
    <property type="match status" value="8"/>
</dbReference>
<dbReference type="InParanoid" id="A0A7E5WV92"/>
<evidence type="ECO:0000256" key="2">
    <source>
        <dbReference type="ARBA" id="ARBA00022737"/>
    </source>
</evidence>
<gene>
    <name evidence="10" type="primary">LOC113505813</name>
</gene>
<accession>A0A7E5WV92</accession>
<dbReference type="RefSeq" id="XP_026744449.1">
    <property type="nucleotide sequence ID" value="XM_026888648.1"/>
</dbReference>
<keyword evidence="4 6" id="KW-0862">Zinc</keyword>
<feature type="domain" description="C2H2-type" evidence="7">
    <location>
        <begin position="583"/>
        <end position="610"/>
    </location>
</feature>
<keyword evidence="9" id="KW-1185">Reference proteome</keyword>
<name>A0A7E5WV92_TRINI</name>
<dbReference type="GeneID" id="113505813"/>
<dbReference type="InterPro" id="IPR013087">
    <property type="entry name" value="Znf_C2H2_type"/>
</dbReference>
<evidence type="ECO:0000256" key="6">
    <source>
        <dbReference type="PROSITE-ProRule" id="PRU01263"/>
    </source>
</evidence>
<dbReference type="PANTHER" id="PTHR24379:SF121">
    <property type="entry name" value="C2H2-TYPE DOMAIN-CONTAINING PROTEIN"/>
    <property type="match status" value="1"/>
</dbReference>
<dbReference type="KEGG" id="tnl:113505813"/>
<dbReference type="GO" id="GO:0008270">
    <property type="term" value="F:zinc ion binding"/>
    <property type="evidence" value="ECO:0007669"/>
    <property type="project" value="UniProtKB-UniRule"/>
</dbReference>
<organism evidence="9 10">
    <name type="scientific">Trichoplusia ni</name>
    <name type="common">Cabbage looper</name>
    <dbReference type="NCBI Taxonomy" id="7111"/>
    <lineage>
        <taxon>Eukaryota</taxon>
        <taxon>Metazoa</taxon>
        <taxon>Ecdysozoa</taxon>
        <taxon>Arthropoda</taxon>
        <taxon>Hexapoda</taxon>
        <taxon>Insecta</taxon>
        <taxon>Pterygota</taxon>
        <taxon>Neoptera</taxon>
        <taxon>Endopterygota</taxon>
        <taxon>Lepidoptera</taxon>
        <taxon>Glossata</taxon>
        <taxon>Ditrysia</taxon>
        <taxon>Noctuoidea</taxon>
        <taxon>Noctuidae</taxon>
        <taxon>Plusiinae</taxon>
        <taxon>Trichoplusia</taxon>
    </lineage>
</organism>
<dbReference type="PROSITE" id="PS00028">
    <property type="entry name" value="ZINC_FINGER_C2H2_1"/>
    <property type="match status" value="10"/>
</dbReference>
<feature type="domain" description="C2H2-type" evidence="7">
    <location>
        <begin position="389"/>
        <end position="417"/>
    </location>
</feature>
<feature type="binding site" evidence="6">
    <location>
        <position position="7"/>
    </location>
    <ligand>
        <name>Zn(2+)</name>
        <dbReference type="ChEBI" id="CHEBI:29105"/>
    </ligand>
</feature>
<feature type="domain" description="C2H2-type" evidence="7">
    <location>
        <begin position="275"/>
        <end position="302"/>
    </location>
</feature>
<dbReference type="SMART" id="SM00355">
    <property type="entry name" value="ZnF_C2H2"/>
    <property type="match status" value="12"/>
</dbReference>
<feature type="domain" description="C2H2-type" evidence="7">
    <location>
        <begin position="611"/>
        <end position="634"/>
    </location>
</feature>
<feature type="binding site" evidence="6">
    <location>
        <position position="51"/>
    </location>
    <ligand>
        <name>Zn(2+)</name>
        <dbReference type="ChEBI" id="CHEBI:29105"/>
    </ligand>
</feature>
<reference evidence="10" key="1">
    <citation type="submission" date="2025-08" db="UniProtKB">
        <authorList>
            <consortium name="RefSeq"/>
        </authorList>
    </citation>
    <scope>IDENTIFICATION</scope>
</reference>
<dbReference type="AlphaFoldDB" id="A0A7E5WV92"/>
<feature type="domain" description="C2H2-type" evidence="7">
    <location>
        <begin position="556"/>
        <end position="583"/>
    </location>
</feature>
<dbReference type="Pfam" id="PF00096">
    <property type="entry name" value="zf-C2H2"/>
    <property type="match status" value="3"/>
</dbReference>
<evidence type="ECO:0000256" key="4">
    <source>
        <dbReference type="ARBA" id="ARBA00022833"/>
    </source>
</evidence>
<dbReference type="Proteomes" id="UP000322000">
    <property type="component" value="Chromosome 27"/>
</dbReference>
<dbReference type="PANTHER" id="PTHR24379">
    <property type="entry name" value="KRAB AND ZINC FINGER DOMAIN-CONTAINING"/>
    <property type="match status" value="1"/>
</dbReference>
<feature type="binding site" evidence="6">
    <location>
        <position position="48"/>
    </location>
    <ligand>
        <name>Zn(2+)</name>
        <dbReference type="ChEBI" id="CHEBI:29105"/>
    </ligand>
</feature>